<dbReference type="InterPro" id="IPR000182">
    <property type="entry name" value="GNAT_dom"/>
</dbReference>
<dbReference type="Proteomes" id="UP000076079">
    <property type="component" value="Chromosome"/>
</dbReference>
<dbReference type="Pfam" id="PF00583">
    <property type="entry name" value="Acetyltransf_1"/>
    <property type="match status" value="1"/>
</dbReference>
<keyword evidence="3" id="KW-1185">Reference proteome</keyword>
<dbReference type="RefSeq" id="WP_157899725.1">
    <property type="nucleotide sequence ID" value="NZ_CP015136.1"/>
</dbReference>
<dbReference type="KEGG" id="abac:LuPra_05354"/>
<organism evidence="2 3">
    <name type="scientific">Luteitalea pratensis</name>
    <dbReference type="NCBI Taxonomy" id="1855912"/>
    <lineage>
        <taxon>Bacteria</taxon>
        <taxon>Pseudomonadati</taxon>
        <taxon>Acidobacteriota</taxon>
        <taxon>Vicinamibacteria</taxon>
        <taxon>Vicinamibacterales</taxon>
        <taxon>Vicinamibacteraceae</taxon>
        <taxon>Luteitalea</taxon>
    </lineage>
</organism>
<gene>
    <name evidence="2" type="ORF">LuPra_05354</name>
</gene>
<evidence type="ECO:0000313" key="3">
    <source>
        <dbReference type="Proteomes" id="UP000076079"/>
    </source>
</evidence>
<reference evidence="3" key="2">
    <citation type="submission" date="2016-04" db="EMBL/GenBank/DDBJ databases">
        <title>First Complete Genome Sequence of a Subdivision 6 Acidobacterium.</title>
        <authorList>
            <person name="Huang S."/>
            <person name="Vieira S."/>
            <person name="Bunk B."/>
            <person name="Riedel T."/>
            <person name="Sproeer C."/>
            <person name="Overmann J."/>
        </authorList>
    </citation>
    <scope>NUCLEOTIDE SEQUENCE [LARGE SCALE GENOMIC DNA]</scope>
    <source>
        <strain evidence="3">DSM 100886 HEG_-6_39</strain>
    </source>
</reference>
<sequence>MRAAAIATTPAAILPLRVRYREEMHCQIVHDSIHRRAGWTSAYALRLDEVDAGFGTVAIGGPWTGKPTIFEFHVLPAYRNHAFLLFECLLEVSGARLMEIQSNDALLAAMLHTYARDVWSEKIVFQDGVTTALEANGARLLQVTPDTDVQAAIAARQGGTEWQLQLDGETVATGGILFHYNVPYGDIYMEVAEPFRRRGLGGYLVQELKRVAYALGGVPCARCSPENVASRRTLQQAGFVPFAHILNGSIPPSWTPGAERG</sequence>
<dbReference type="Gene3D" id="3.40.630.30">
    <property type="match status" value="1"/>
</dbReference>
<evidence type="ECO:0000313" key="2">
    <source>
        <dbReference type="EMBL" id="AMY12082.1"/>
    </source>
</evidence>
<dbReference type="SUPFAM" id="SSF55729">
    <property type="entry name" value="Acyl-CoA N-acyltransferases (Nat)"/>
    <property type="match status" value="1"/>
</dbReference>
<dbReference type="InterPro" id="IPR016181">
    <property type="entry name" value="Acyl_CoA_acyltransferase"/>
</dbReference>
<dbReference type="STRING" id="1855912.LuPra_05354"/>
<accession>A0A143PU14</accession>
<protein>
    <recommendedName>
        <fullName evidence="1">N-acetyltransferase domain-containing protein</fullName>
    </recommendedName>
</protein>
<proteinExistence type="predicted"/>
<dbReference type="OrthoDB" id="652614at2"/>
<dbReference type="AlphaFoldDB" id="A0A143PU14"/>
<name>A0A143PU14_LUTPR</name>
<reference evidence="2 3" key="1">
    <citation type="journal article" date="2016" name="Genome Announc.">
        <title>First Complete Genome Sequence of a Subdivision 6 Acidobacterium Strain.</title>
        <authorList>
            <person name="Huang S."/>
            <person name="Vieira S."/>
            <person name="Bunk B."/>
            <person name="Riedel T."/>
            <person name="Sproer C."/>
            <person name="Overmann J."/>
        </authorList>
    </citation>
    <scope>NUCLEOTIDE SEQUENCE [LARGE SCALE GENOMIC DNA]</scope>
    <source>
        <strain evidence="3">DSM 100886 HEG_-6_39</strain>
    </source>
</reference>
<dbReference type="PROSITE" id="PS51186">
    <property type="entry name" value="GNAT"/>
    <property type="match status" value="1"/>
</dbReference>
<dbReference type="EMBL" id="CP015136">
    <property type="protein sequence ID" value="AMY12082.1"/>
    <property type="molecule type" value="Genomic_DNA"/>
</dbReference>
<feature type="domain" description="N-acetyltransferase" evidence="1">
    <location>
        <begin position="123"/>
        <end position="257"/>
    </location>
</feature>
<dbReference type="GO" id="GO:0016747">
    <property type="term" value="F:acyltransferase activity, transferring groups other than amino-acyl groups"/>
    <property type="evidence" value="ECO:0007669"/>
    <property type="project" value="InterPro"/>
</dbReference>
<evidence type="ECO:0000259" key="1">
    <source>
        <dbReference type="PROSITE" id="PS51186"/>
    </source>
</evidence>